<reference evidence="2 3" key="1">
    <citation type="submission" date="2016-01" db="EMBL/GenBank/DDBJ databases">
        <title>Characterization of the Clostridium difficile lineages that are prevalent in Hong Kong and China.</title>
        <authorList>
            <person name="Kwok J.S.-L."/>
            <person name="Lam W.-Y."/>
            <person name="Ip M."/>
            <person name="Chan T.-F."/>
            <person name="Hawkey P.M."/>
            <person name="Tsui S.K.-W."/>
        </authorList>
    </citation>
    <scope>NUCLEOTIDE SEQUENCE [LARGE SCALE GENOMIC DNA]</scope>
    <source>
        <strain evidence="2 3">300064</strain>
    </source>
</reference>
<feature type="transmembrane region" description="Helical" evidence="1">
    <location>
        <begin position="283"/>
        <end position="302"/>
    </location>
</feature>
<organism evidence="2 3">
    <name type="scientific">Clostridium butyricum</name>
    <dbReference type="NCBI Taxonomy" id="1492"/>
    <lineage>
        <taxon>Bacteria</taxon>
        <taxon>Bacillati</taxon>
        <taxon>Bacillota</taxon>
        <taxon>Clostridia</taxon>
        <taxon>Eubacteriales</taxon>
        <taxon>Clostridiaceae</taxon>
        <taxon>Clostridium</taxon>
    </lineage>
</organism>
<protein>
    <submittedName>
        <fullName evidence="2">Dolichyl-phosphate-mannose--protein mannosyltransferase</fullName>
    </submittedName>
</protein>
<comment type="caution">
    <text evidence="2">The sequence shown here is derived from an EMBL/GenBank/DDBJ whole genome shotgun (WGS) entry which is preliminary data.</text>
</comment>
<feature type="transmembrane region" description="Helical" evidence="1">
    <location>
        <begin position="446"/>
        <end position="462"/>
    </location>
</feature>
<keyword evidence="2" id="KW-0808">Transferase</keyword>
<sequence>MKSNSLNKQNGPDINKFSIYFTKFVVYSLFILFLIVFSTAFSSVSIYLKNINYVNITLIGIYLILTGGFIYGIRKKISKKKMFYAILISGFILRLAWALVTKSTPISDFKTIYDSATNLLAGDNSSFVGLGYFARFPHMTPYVLLFSLIIKFFGSNALFVMKMINVIFSTGAIILVYLICNKIFKDYKKVLLGTFFISILPSAILYVPVYCSENIAIPFYLASIYLFILVVEKKNNCLLLALSGILLCIGHLFRMVAYIILIAYVMYIFIYNKEKIKIKLRNILLILIPFILLFVVFSNSLIKMNITDRNIWDGSEPNITSAVRGSNLESGGSWNPDDAKFIENLLHTTDKESVAEACKERIIERYTTTPPLELGKFFVRKIATQWAFGDNAGAYWAQLGIDENNVIFDISGKGFLWYQLVYSILLLFIMKGLFNKNEYIDNKIINLFYIILCGFGAMLLILENQCRYAFIINYIFAILPVTAFKSSNEK</sequence>
<evidence type="ECO:0000313" key="2">
    <source>
        <dbReference type="EMBL" id="PPV17606.1"/>
    </source>
</evidence>
<feature type="transmembrane region" description="Helical" evidence="1">
    <location>
        <begin position="215"/>
        <end position="232"/>
    </location>
</feature>
<dbReference type="GO" id="GO:0016757">
    <property type="term" value="F:glycosyltransferase activity"/>
    <property type="evidence" value="ECO:0007669"/>
    <property type="project" value="UniProtKB-KW"/>
</dbReference>
<keyword evidence="2" id="KW-0328">Glycosyltransferase</keyword>
<feature type="transmembrane region" description="Helical" evidence="1">
    <location>
        <begin position="238"/>
        <end position="271"/>
    </location>
</feature>
<feature type="transmembrane region" description="Helical" evidence="1">
    <location>
        <begin position="415"/>
        <end position="434"/>
    </location>
</feature>
<feature type="transmembrane region" description="Helical" evidence="1">
    <location>
        <begin position="83"/>
        <end position="100"/>
    </location>
</feature>
<gene>
    <name evidence="2" type="ORF">AWN73_07595</name>
</gene>
<feature type="transmembrane region" description="Helical" evidence="1">
    <location>
        <begin position="53"/>
        <end position="71"/>
    </location>
</feature>
<proteinExistence type="predicted"/>
<dbReference type="AlphaFoldDB" id="A0A2S7FET0"/>
<evidence type="ECO:0000256" key="1">
    <source>
        <dbReference type="SAM" id="Phobius"/>
    </source>
</evidence>
<name>A0A2S7FET0_CLOBU</name>
<feature type="transmembrane region" description="Helical" evidence="1">
    <location>
        <begin position="24"/>
        <end position="47"/>
    </location>
</feature>
<evidence type="ECO:0000313" key="3">
    <source>
        <dbReference type="Proteomes" id="UP000238081"/>
    </source>
</evidence>
<dbReference type="Proteomes" id="UP000238081">
    <property type="component" value="Unassembled WGS sequence"/>
</dbReference>
<feature type="transmembrane region" description="Helical" evidence="1">
    <location>
        <begin position="190"/>
        <end position="208"/>
    </location>
</feature>
<keyword evidence="1" id="KW-0812">Transmembrane</keyword>
<accession>A0A2S7FET0</accession>
<feature type="transmembrane region" description="Helical" evidence="1">
    <location>
        <begin position="166"/>
        <end position="184"/>
    </location>
</feature>
<keyword evidence="1" id="KW-1133">Transmembrane helix</keyword>
<dbReference type="EMBL" id="LRDH01000013">
    <property type="protein sequence ID" value="PPV17606.1"/>
    <property type="molecule type" value="Genomic_DNA"/>
</dbReference>
<feature type="transmembrane region" description="Helical" evidence="1">
    <location>
        <begin position="468"/>
        <end position="484"/>
    </location>
</feature>
<dbReference type="RefSeq" id="WP_052188353.1">
    <property type="nucleotide sequence ID" value="NZ_JSEG01000008.1"/>
</dbReference>
<keyword evidence="1" id="KW-0472">Membrane</keyword>